<dbReference type="GO" id="GO:0005524">
    <property type="term" value="F:ATP binding"/>
    <property type="evidence" value="ECO:0007669"/>
    <property type="project" value="UniProtKB-UniRule"/>
</dbReference>
<dbReference type="Pfam" id="PF02874">
    <property type="entry name" value="ATP-synt_ab_N"/>
    <property type="match status" value="1"/>
</dbReference>
<gene>
    <name evidence="13 15" type="primary">atpD</name>
    <name evidence="15" type="ORF">GCM10011374_20440</name>
</gene>
<dbReference type="InterPro" id="IPR050053">
    <property type="entry name" value="ATPase_alpha/beta_chains"/>
</dbReference>
<dbReference type="SUPFAM" id="SSF50615">
    <property type="entry name" value="N-terminal domain of alpha and beta subunits of F1 ATP synthase"/>
    <property type="match status" value="1"/>
</dbReference>
<dbReference type="NCBIfam" id="TIGR01039">
    <property type="entry name" value="atpD"/>
    <property type="match status" value="1"/>
</dbReference>
<dbReference type="SUPFAM" id="SSF52540">
    <property type="entry name" value="P-loop containing nucleoside triphosphate hydrolases"/>
    <property type="match status" value="1"/>
</dbReference>
<dbReference type="EMBL" id="BMEQ01000009">
    <property type="protein sequence ID" value="GGG57537.1"/>
    <property type="molecule type" value="Genomic_DNA"/>
</dbReference>
<comment type="similarity">
    <text evidence="2 13">Belongs to the ATPase alpha/beta chains family.</text>
</comment>
<keyword evidence="12 13" id="KW-0066">ATP synthesis</keyword>
<dbReference type="GO" id="GO:0045259">
    <property type="term" value="C:proton-transporting ATP synthase complex"/>
    <property type="evidence" value="ECO:0007669"/>
    <property type="project" value="UniProtKB-KW"/>
</dbReference>
<dbReference type="InterPro" id="IPR003593">
    <property type="entry name" value="AAA+_ATPase"/>
</dbReference>
<dbReference type="Pfam" id="PF00006">
    <property type="entry name" value="ATP-synt_ab"/>
    <property type="match status" value="1"/>
</dbReference>
<dbReference type="Pfam" id="PF22919">
    <property type="entry name" value="ATP-synt_VA_C"/>
    <property type="match status" value="1"/>
</dbReference>
<protein>
    <recommendedName>
        <fullName evidence="13">ATP synthase subunit beta</fullName>
        <ecNumber evidence="13">7.1.2.2</ecNumber>
    </recommendedName>
    <alternativeName>
        <fullName evidence="13">ATP synthase F1 sector subunit beta</fullName>
    </alternativeName>
    <alternativeName>
        <fullName evidence="13">F-ATPase subunit beta</fullName>
    </alternativeName>
</protein>
<dbReference type="FunFam" id="2.40.10.170:FF:000005">
    <property type="entry name" value="ATP synthase subunit beta"/>
    <property type="match status" value="1"/>
</dbReference>
<evidence type="ECO:0000259" key="14">
    <source>
        <dbReference type="SMART" id="SM00382"/>
    </source>
</evidence>
<keyword evidence="10 13" id="KW-0472">Membrane</keyword>
<dbReference type="InterPro" id="IPR036121">
    <property type="entry name" value="ATPase_F1/V1/A1_a/bsu_N_sf"/>
</dbReference>
<evidence type="ECO:0000256" key="4">
    <source>
        <dbReference type="ARBA" id="ARBA00022475"/>
    </source>
</evidence>
<evidence type="ECO:0000256" key="13">
    <source>
        <dbReference type="HAMAP-Rule" id="MF_01347"/>
    </source>
</evidence>
<keyword evidence="11 13" id="KW-0139">CF(1)</keyword>
<dbReference type="InterPro" id="IPR027417">
    <property type="entry name" value="P-loop_NTPase"/>
</dbReference>
<dbReference type="Gene3D" id="2.40.10.170">
    <property type="match status" value="1"/>
</dbReference>
<dbReference type="GO" id="GO:0005886">
    <property type="term" value="C:plasma membrane"/>
    <property type="evidence" value="ECO:0007669"/>
    <property type="project" value="UniProtKB-SubCell"/>
</dbReference>
<evidence type="ECO:0000313" key="15">
    <source>
        <dbReference type="EMBL" id="GGG57537.1"/>
    </source>
</evidence>
<keyword evidence="16" id="KW-1185">Reference proteome</keyword>
<evidence type="ECO:0000256" key="2">
    <source>
        <dbReference type="ARBA" id="ARBA00008936"/>
    </source>
</evidence>
<keyword evidence="4 13" id="KW-1003">Cell membrane</keyword>
<keyword evidence="5 13" id="KW-0547">Nucleotide-binding</keyword>
<dbReference type="Gene3D" id="1.10.1140.10">
    <property type="entry name" value="Bovine Mitochondrial F1-atpase, Atp Synthase Beta Chain, Chain D, domain 3"/>
    <property type="match status" value="1"/>
</dbReference>
<dbReference type="SUPFAM" id="SSF47917">
    <property type="entry name" value="C-terminal domain of alpha and beta subunits of F1 ATP synthase"/>
    <property type="match status" value="1"/>
</dbReference>
<dbReference type="FunFam" id="1.10.1140.10:FF:000005">
    <property type="entry name" value="ATP synthase subunit beta"/>
    <property type="match status" value="1"/>
</dbReference>
<dbReference type="HAMAP" id="MF_01347">
    <property type="entry name" value="ATP_synth_beta_bact"/>
    <property type="match status" value="1"/>
</dbReference>
<dbReference type="InterPro" id="IPR004100">
    <property type="entry name" value="ATPase_F1/V1/A1_a/bsu_N"/>
</dbReference>
<keyword evidence="6 13" id="KW-0375">Hydrogen ion transport</keyword>
<dbReference type="InterPro" id="IPR055190">
    <property type="entry name" value="ATP-synt_VA_C"/>
</dbReference>
<evidence type="ECO:0000256" key="12">
    <source>
        <dbReference type="ARBA" id="ARBA00023310"/>
    </source>
</evidence>
<dbReference type="CDD" id="cd18110">
    <property type="entry name" value="ATP-synt_F1_beta_C"/>
    <property type="match status" value="1"/>
</dbReference>
<evidence type="ECO:0000256" key="11">
    <source>
        <dbReference type="ARBA" id="ARBA00023196"/>
    </source>
</evidence>
<dbReference type="SMART" id="SM00382">
    <property type="entry name" value="AAA"/>
    <property type="match status" value="1"/>
</dbReference>
<dbReference type="CDD" id="cd18115">
    <property type="entry name" value="ATP-synt_F1_beta_N"/>
    <property type="match status" value="1"/>
</dbReference>
<evidence type="ECO:0000256" key="1">
    <source>
        <dbReference type="ARBA" id="ARBA00004170"/>
    </source>
</evidence>
<keyword evidence="9 13" id="KW-0406">Ion transport</keyword>
<dbReference type="FunFam" id="3.40.50.300:FF:000004">
    <property type="entry name" value="ATP synthase subunit beta"/>
    <property type="match status" value="1"/>
</dbReference>
<comment type="catalytic activity">
    <reaction evidence="13">
        <text>ATP + H2O + 4 H(+)(in) = ADP + phosphate + 5 H(+)(out)</text>
        <dbReference type="Rhea" id="RHEA:57720"/>
        <dbReference type="ChEBI" id="CHEBI:15377"/>
        <dbReference type="ChEBI" id="CHEBI:15378"/>
        <dbReference type="ChEBI" id="CHEBI:30616"/>
        <dbReference type="ChEBI" id="CHEBI:43474"/>
        <dbReference type="ChEBI" id="CHEBI:456216"/>
        <dbReference type="EC" id="7.1.2.2"/>
    </reaction>
</comment>
<name>A0A917GUQ9_9MICC</name>
<feature type="binding site" evidence="13">
    <location>
        <begin position="170"/>
        <end position="177"/>
    </location>
    <ligand>
        <name>ATP</name>
        <dbReference type="ChEBI" id="CHEBI:30616"/>
    </ligand>
</feature>
<evidence type="ECO:0000256" key="8">
    <source>
        <dbReference type="ARBA" id="ARBA00022967"/>
    </source>
</evidence>
<keyword evidence="7 13" id="KW-0067">ATP-binding</keyword>
<reference evidence="15" key="2">
    <citation type="submission" date="2020-09" db="EMBL/GenBank/DDBJ databases">
        <authorList>
            <person name="Sun Q."/>
            <person name="Zhou Y."/>
        </authorList>
    </citation>
    <scope>NUCLEOTIDE SEQUENCE</scope>
    <source>
        <strain evidence="15">CGMCC 1.12187</strain>
    </source>
</reference>
<accession>A0A917GUQ9</accession>
<dbReference type="InterPro" id="IPR005722">
    <property type="entry name" value="ATP_synth_F1_bsu"/>
</dbReference>
<dbReference type="AlphaFoldDB" id="A0A917GUQ9"/>
<organism evidence="15 16">
    <name type="scientific">Kocuria dechangensis</name>
    <dbReference type="NCBI Taxonomy" id="1176249"/>
    <lineage>
        <taxon>Bacteria</taxon>
        <taxon>Bacillati</taxon>
        <taxon>Actinomycetota</taxon>
        <taxon>Actinomycetes</taxon>
        <taxon>Micrococcales</taxon>
        <taxon>Micrococcaceae</taxon>
        <taxon>Kocuria</taxon>
    </lineage>
</organism>
<feature type="domain" description="AAA+ ATPase" evidence="14">
    <location>
        <begin position="162"/>
        <end position="348"/>
    </location>
</feature>
<evidence type="ECO:0000256" key="6">
    <source>
        <dbReference type="ARBA" id="ARBA00022781"/>
    </source>
</evidence>
<dbReference type="GO" id="GO:0046933">
    <property type="term" value="F:proton-transporting ATP synthase activity, rotational mechanism"/>
    <property type="evidence" value="ECO:0007669"/>
    <property type="project" value="UniProtKB-UniRule"/>
</dbReference>
<evidence type="ECO:0000256" key="3">
    <source>
        <dbReference type="ARBA" id="ARBA00022448"/>
    </source>
</evidence>
<dbReference type="InterPro" id="IPR024034">
    <property type="entry name" value="ATPase_F1/V1_b/a_C"/>
</dbReference>
<keyword evidence="3 13" id="KW-0813">Transport</keyword>
<comment type="function">
    <text evidence="13">Produces ATP from ADP in the presence of a proton gradient across the membrane. The catalytic sites are hosted primarily by the beta subunits.</text>
</comment>
<evidence type="ECO:0000256" key="7">
    <source>
        <dbReference type="ARBA" id="ARBA00022840"/>
    </source>
</evidence>
<dbReference type="PANTHER" id="PTHR15184:SF71">
    <property type="entry name" value="ATP SYNTHASE SUBUNIT BETA, MITOCHONDRIAL"/>
    <property type="match status" value="1"/>
</dbReference>
<evidence type="ECO:0000256" key="5">
    <source>
        <dbReference type="ARBA" id="ARBA00022741"/>
    </source>
</evidence>
<dbReference type="RefSeq" id="WP_188536845.1">
    <property type="nucleotide sequence ID" value="NZ_BMEQ01000009.1"/>
</dbReference>
<proteinExistence type="inferred from homology"/>
<dbReference type="InterPro" id="IPR000194">
    <property type="entry name" value="ATPase_F1/V1/A1_a/bsu_nucl-bd"/>
</dbReference>
<evidence type="ECO:0000256" key="9">
    <source>
        <dbReference type="ARBA" id="ARBA00023065"/>
    </source>
</evidence>
<sequence length="488" mass="52973">MTATISEQAGQPVSGGATGRIARVIGPVVDIEFPEHAVPAIYNALSAEYVLSGETKKITFETAQHLGDNMVRAISLQQTDGLVRGTAVHDSGAPISVPVGDVVKGHIFNVLGEALDVETSSLEITERWPIHRKAPSFAELEGSTEMMETGIKSIDLLTPYIKGGKIGLFGGAGVGKTVLIQEMITRVARNFGGTSVFAGVGERTREGNDLWVEMEEAGVLKDTALVFGQMDEPPGTRLRVALTGLTMAEYFRDVQNQDVLLFIDNIFRFTQAGSEVSTLLGRIPSAVGYQPNLADEMGVLQERITSTRGHSITSMQAIYVPADDYTDPAPATTFAHLDATTELSRDIASRGLYPAIDPLSSTSRILDPQYVGQAHYDVAIRVRAILQENKELQDIIAILGVEELSEEQKVVVARARRIEQFLSQNTYTAKQFTGVEGSTVPLAETIEAFGKICEGEFDHVPEQAFYNVGGLDDVMQQWEQIKQRTGGK</sequence>
<reference evidence="15" key="1">
    <citation type="journal article" date="2014" name="Int. J. Syst. Evol. Microbiol.">
        <title>Complete genome sequence of Corynebacterium casei LMG S-19264T (=DSM 44701T), isolated from a smear-ripened cheese.</title>
        <authorList>
            <consortium name="US DOE Joint Genome Institute (JGI-PGF)"/>
            <person name="Walter F."/>
            <person name="Albersmeier A."/>
            <person name="Kalinowski J."/>
            <person name="Ruckert C."/>
        </authorList>
    </citation>
    <scope>NUCLEOTIDE SEQUENCE</scope>
    <source>
        <strain evidence="15">CGMCC 1.12187</strain>
    </source>
</reference>
<dbReference type="EC" id="7.1.2.2" evidence="13"/>
<keyword evidence="8 13" id="KW-1278">Translocase</keyword>
<dbReference type="PANTHER" id="PTHR15184">
    <property type="entry name" value="ATP SYNTHASE"/>
    <property type="match status" value="1"/>
</dbReference>
<dbReference type="Proteomes" id="UP000638848">
    <property type="component" value="Unassembled WGS sequence"/>
</dbReference>
<dbReference type="Gene3D" id="3.40.50.300">
    <property type="entry name" value="P-loop containing nucleotide triphosphate hydrolases"/>
    <property type="match status" value="1"/>
</dbReference>
<comment type="subcellular location">
    <subcellularLocation>
        <location evidence="13">Cell membrane</location>
        <topology evidence="13">Peripheral membrane protein</topology>
    </subcellularLocation>
    <subcellularLocation>
        <location evidence="1">Membrane</location>
        <topology evidence="1">Peripheral membrane protein</topology>
    </subcellularLocation>
</comment>
<comment type="caution">
    <text evidence="15">The sequence shown here is derived from an EMBL/GenBank/DDBJ whole genome shotgun (WGS) entry which is preliminary data.</text>
</comment>
<evidence type="ECO:0000256" key="10">
    <source>
        <dbReference type="ARBA" id="ARBA00023136"/>
    </source>
</evidence>
<dbReference type="CDD" id="cd01133">
    <property type="entry name" value="F1-ATPase_beta_CD"/>
    <property type="match status" value="1"/>
</dbReference>
<evidence type="ECO:0000313" key="16">
    <source>
        <dbReference type="Proteomes" id="UP000638848"/>
    </source>
</evidence>